<evidence type="ECO:0000259" key="1">
    <source>
        <dbReference type="Pfam" id="PF01979"/>
    </source>
</evidence>
<dbReference type="InterPro" id="IPR013857">
    <property type="entry name" value="NADH-UbQ_OxRdtase-assoc_prot30"/>
</dbReference>
<dbReference type="Gene3D" id="1.20.58.520">
    <property type="entry name" value="Amidohydrolase"/>
    <property type="match status" value="1"/>
</dbReference>
<dbReference type="InterPro" id="IPR006680">
    <property type="entry name" value="Amidohydro-rel"/>
</dbReference>
<feature type="non-terminal residue" evidence="3">
    <location>
        <position position="1"/>
    </location>
</feature>
<evidence type="ECO:0000313" key="3">
    <source>
        <dbReference type="EMBL" id="VAW46485.1"/>
    </source>
</evidence>
<feature type="domain" description="Amidohydrolase-related" evidence="1">
    <location>
        <begin position="71"/>
        <end position="293"/>
    </location>
</feature>
<dbReference type="EMBL" id="UOFA01000283">
    <property type="protein sequence ID" value="VAW46485.1"/>
    <property type="molecule type" value="Genomic_DNA"/>
</dbReference>
<dbReference type="InterPro" id="IPR051781">
    <property type="entry name" value="Metallo-dep_Hydrolase"/>
</dbReference>
<dbReference type="InterPro" id="IPR032466">
    <property type="entry name" value="Metal_Hydrolase"/>
</dbReference>
<protein>
    <recommendedName>
        <fullName evidence="4">Amidohydrolase-related domain-containing protein</fullName>
    </recommendedName>
</protein>
<dbReference type="Gene3D" id="3.40.50.10910">
    <property type="entry name" value="Amidohydrolase"/>
    <property type="match status" value="1"/>
</dbReference>
<name>A0A3B0VS59_9ZZZZ</name>
<reference evidence="3" key="1">
    <citation type="submission" date="2018-06" db="EMBL/GenBank/DDBJ databases">
        <authorList>
            <person name="Zhirakovskaya E."/>
        </authorList>
    </citation>
    <scope>NUCLEOTIDE SEQUENCE</scope>
</reference>
<evidence type="ECO:0008006" key="4">
    <source>
        <dbReference type="Google" id="ProtNLM"/>
    </source>
</evidence>
<dbReference type="Pfam" id="PF08547">
    <property type="entry name" value="CIA30"/>
    <property type="match status" value="1"/>
</dbReference>
<dbReference type="AlphaFoldDB" id="A0A3B0VS59"/>
<dbReference type="PANTHER" id="PTHR43135">
    <property type="entry name" value="ALPHA-D-RIBOSE 1-METHYLPHOSPHONATE 5-TRIPHOSPHATE DIPHOSPHATASE"/>
    <property type="match status" value="1"/>
</dbReference>
<accession>A0A3B0VS59</accession>
<dbReference type="Gene3D" id="3.30.110.90">
    <property type="entry name" value="Amidohydrolase"/>
    <property type="match status" value="1"/>
</dbReference>
<dbReference type="SUPFAM" id="SSF51556">
    <property type="entry name" value="Metallo-dependent hydrolases"/>
    <property type="match status" value="1"/>
</dbReference>
<dbReference type="Gene3D" id="2.30.40.10">
    <property type="entry name" value="Urease, subunit C, domain 1"/>
    <property type="match status" value="1"/>
</dbReference>
<gene>
    <name evidence="3" type="ORF">MNBD_GAMMA02-1741</name>
</gene>
<dbReference type="InterPro" id="IPR011059">
    <property type="entry name" value="Metal-dep_hydrolase_composite"/>
</dbReference>
<sequence length="479" mass="51468">RSSRDLNEKTSQADFFSAGTLITSTGGHGTQFGFSIPTIDQPEFADQFILDRINEGSDYIKIVYNHKDEYHGLTAMSEDVLIALIKAAHKYNKLAVVHISDHQSAIEAVEAGANGLVHTFGKQIVAESLLQAMKQQQVFVIPTLSVIASMAQSGHSNELAADEGLSQHLSTSAKNGLKPFNNFTQRLETLETAIENTRLMHDYGIVVLAGTDAPNPGTAHGISLHGELDLLIQAGLSPTAALQAAGSSTAQQFSIGQRGSLIEGAKADFIWLSADPRKDIKNTRKMMGVWKNGYLVETKSAISPSAELSLSAGGLLSDFTVDSLKSSMHTDFQATSDKMMQGNSTAAVNWTDAACDGGGLQVSGEIKVGFPYPWSGVFLPFAVNMDKALNLESIKSIDFSVAGDAGTYQLMIFTLNSMQPVQLPFQITEQCQQISLVVSEHPAVDWNNVSGLAWVADGSRLNPALASFAFKLDNVILKQ</sequence>
<proteinExistence type="predicted"/>
<dbReference type="Pfam" id="PF01979">
    <property type="entry name" value="Amidohydro_1"/>
    <property type="match status" value="1"/>
</dbReference>
<evidence type="ECO:0000259" key="2">
    <source>
        <dbReference type="Pfam" id="PF08547"/>
    </source>
</evidence>
<dbReference type="PANTHER" id="PTHR43135:SF3">
    <property type="entry name" value="ALPHA-D-RIBOSE 1-METHYLPHOSPHONATE 5-TRIPHOSPHATE DIPHOSPHATASE"/>
    <property type="match status" value="1"/>
</dbReference>
<organism evidence="3">
    <name type="scientific">hydrothermal vent metagenome</name>
    <dbReference type="NCBI Taxonomy" id="652676"/>
    <lineage>
        <taxon>unclassified sequences</taxon>
        <taxon>metagenomes</taxon>
        <taxon>ecological metagenomes</taxon>
    </lineage>
</organism>
<dbReference type="GO" id="GO:0016810">
    <property type="term" value="F:hydrolase activity, acting on carbon-nitrogen (but not peptide) bonds"/>
    <property type="evidence" value="ECO:0007669"/>
    <property type="project" value="InterPro"/>
</dbReference>
<feature type="domain" description="NADH:ubiquinone oxidoreductase intermediate-associated protein 30" evidence="2">
    <location>
        <begin position="327"/>
        <end position="417"/>
    </location>
</feature>